<reference evidence="3 4" key="1">
    <citation type="submission" date="2017-03" db="EMBL/GenBank/DDBJ databases">
        <title>Lifting the veil on microbial sulfur biogeochemistry in mining wastewaters.</title>
        <authorList>
            <person name="Kantor R.S."/>
            <person name="Colenbrander Nelson T."/>
            <person name="Marshall S."/>
            <person name="Bennett D."/>
            <person name="Apte S."/>
            <person name="Camacho D."/>
            <person name="Thomas B.C."/>
            <person name="Warren L.A."/>
            <person name="Banfield J.F."/>
        </authorList>
    </citation>
    <scope>NUCLEOTIDE SEQUENCE [LARGE SCALE GENOMIC DNA]</scope>
    <source>
        <strain evidence="3">32-68-21</strain>
    </source>
</reference>
<dbReference type="SUPFAM" id="SSF53335">
    <property type="entry name" value="S-adenosyl-L-methionine-dependent methyltransferases"/>
    <property type="match status" value="1"/>
</dbReference>
<feature type="transmembrane region" description="Helical" evidence="2">
    <location>
        <begin position="794"/>
        <end position="815"/>
    </location>
</feature>
<feature type="region of interest" description="Disordered" evidence="1">
    <location>
        <begin position="832"/>
        <end position="862"/>
    </location>
</feature>
<dbReference type="EMBL" id="NCEQ01000001">
    <property type="protein sequence ID" value="OYX59047.1"/>
    <property type="molecule type" value="Genomic_DNA"/>
</dbReference>
<evidence type="ECO:0008006" key="5">
    <source>
        <dbReference type="Google" id="ProtNLM"/>
    </source>
</evidence>
<proteinExistence type="predicted"/>
<feature type="transmembrane region" description="Helical" evidence="2">
    <location>
        <begin position="79"/>
        <end position="101"/>
    </location>
</feature>
<sequence length="862" mass="90318">MTAAPDLTGKTRAALIPLFLIAMGVVGIENALTRYFAVAKWSEYGYWIISIVMAGFALSGVVTALFRDSVARHGVILRTVLPAAMVIAAAVGYQLVTANAFNPLQLQNPTTWPDQVRNIGLYYAALLPFFFLAGLYISLIFVLNHREIGRVYGYDLIGAGLGAALALGLMFVVHPFLLAPVLLVPLALSTLFQPGRLNWLGAGLAGAALVAGEAILFLGAPPAFSEFKAIYAPLNTPGAAVVAEIRQPRGHYLLLENFTERVDADVSNNAGLMGIAGPPSTYGLYRDGNRIASLPKAGPLDAAYAPSALSAAPYALRQSPAILLVGLSGGFRVAEALALGAARVDGVEGEPVLRHALAAGLGPSPALAADARVTLLDGGPIAAAWRAGPNSYDIIDVSADFVDAAPANVTGVTEEALAAYLTALKPGGAVSISVSIRDFPVYALRVLSTAREALLARGIVDPSAHVLIYRSAWNARILISPTAWSPADVAALQAWCAERSFDVSWRPGMDVVAARATLFNDLPSVSFDTGQMTSNGPDDAIANEVAAVLAGRPSPSSEAFHVRPATLDRPAFYSSLRLERLDTLIKRLEVLPQAEIGALVNIAVLGQAIVIALLVLAAPALFRRRAGGVKEKSKLWPALYFPALGLGFLLVEIFLIDKAAFYLNDYSSAFALVLTAMLIFSGLGSMIAGQCAAMPKVASMIGLIVVLGWIGAMLVGAEDFMMRTLDQSWAMKAGLVVLAAAPVSLALGLPFPLGLIQVGDGRALPWAWGLNGAFSVVATPLANLMSRDVGFSSLLIVAAGLYALAFLVLPVAAAVRKTIPVFEPAVPANPFADLPDPEPARLDPFPAQTGPSQSVQSQTSPA</sequence>
<feature type="transmembrane region" description="Helical" evidence="2">
    <location>
        <begin position="44"/>
        <end position="67"/>
    </location>
</feature>
<name>A0A258HR47_9CAUL</name>
<feature type="transmembrane region" description="Helical" evidence="2">
    <location>
        <begin position="197"/>
        <end position="218"/>
    </location>
</feature>
<feature type="transmembrane region" description="Helical" evidence="2">
    <location>
        <begin position="121"/>
        <end position="144"/>
    </location>
</feature>
<accession>A0A258HR47</accession>
<protein>
    <recommendedName>
        <fullName evidence="5">Spermidine synthase</fullName>
    </recommendedName>
</protein>
<keyword evidence="2" id="KW-1133">Transmembrane helix</keyword>
<feature type="transmembrane region" description="Helical" evidence="2">
    <location>
        <begin position="700"/>
        <end position="717"/>
    </location>
</feature>
<organism evidence="3 4">
    <name type="scientific">Brevundimonas subvibrioides</name>
    <dbReference type="NCBI Taxonomy" id="74313"/>
    <lineage>
        <taxon>Bacteria</taxon>
        <taxon>Pseudomonadati</taxon>
        <taxon>Pseudomonadota</taxon>
        <taxon>Alphaproteobacteria</taxon>
        <taxon>Caulobacterales</taxon>
        <taxon>Caulobacteraceae</taxon>
        <taxon>Brevundimonas</taxon>
    </lineage>
</organism>
<feature type="transmembrane region" description="Helical" evidence="2">
    <location>
        <begin position="638"/>
        <end position="656"/>
    </location>
</feature>
<keyword evidence="2" id="KW-0812">Transmembrane</keyword>
<feature type="transmembrane region" description="Helical" evidence="2">
    <location>
        <begin position="729"/>
        <end position="751"/>
    </location>
</feature>
<gene>
    <name evidence="3" type="ORF">B7Y86_01055</name>
</gene>
<dbReference type="Proteomes" id="UP000216147">
    <property type="component" value="Unassembled WGS sequence"/>
</dbReference>
<feature type="transmembrane region" description="Helical" evidence="2">
    <location>
        <begin position="668"/>
        <end position="688"/>
    </location>
</feature>
<keyword evidence="2" id="KW-0472">Membrane</keyword>
<feature type="transmembrane region" description="Helical" evidence="2">
    <location>
        <begin position="156"/>
        <end position="177"/>
    </location>
</feature>
<evidence type="ECO:0000256" key="1">
    <source>
        <dbReference type="SAM" id="MobiDB-lite"/>
    </source>
</evidence>
<dbReference type="Gene3D" id="3.40.50.150">
    <property type="entry name" value="Vaccinia Virus protein VP39"/>
    <property type="match status" value="1"/>
</dbReference>
<evidence type="ECO:0000256" key="2">
    <source>
        <dbReference type="SAM" id="Phobius"/>
    </source>
</evidence>
<feature type="transmembrane region" description="Helical" evidence="2">
    <location>
        <begin position="763"/>
        <end position="782"/>
    </location>
</feature>
<feature type="transmembrane region" description="Helical" evidence="2">
    <location>
        <begin position="596"/>
        <end position="618"/>
    </location>
</feature>
<comment type="caution">
    <text evidence="3">The sequence shown here is derived from an EMBL/GenBank/DDBJ whole genome shotgun (WGS) entry which is preliminary data.</text>
</comment>
<feature type="transmembrane region" description="Helical" evidence="2">
    <location>
        <begin position="12"/>
        <end position="32"/>
    </location>
</feature>
<feature type="compositionally biased region" description="Polar residues" evidence="1">
    <location>
        <begin position="849"/>
        <end position="862"/>
    </location>
</feature>
<evidence type="ECO:0000313" key="3">
    <source>
        <dbReference type="EMBL" id="OYX59047.1"/>
    </source>
</evidence>
<dbReference type="InterPro" id="IPR029063">
    <property type="entry name" value="SAM-dependent_MTases_sf"/>
</dbReference>
<dbReference type="AlphaFoldDB" id="A0A258HR47"/>
<evidence type="ECO:0000313" key="4">
    <source>
        <dbReference type="Proteomes" id="UP000216147"/>
    </source>
</evidence>